<evidence type="ECO:0000256" key="1">
    <source>
        <dbReference type="ARBA" id="ARBA00006739"/>
    </source>
</evidence>
<proteinExistence type="inferred from homology"/>
<evidence type="ECO:0000256" key="3">
    <source>
        <dbReference type="ARBA" id="ARBA00022679"/>
    </source>
</evidence>
<dbReference type="GO" id="GO:0004582">
    <property type="term" value="F:dolichyl-phosphate beta-D-mannosyltransferase activity"/>
    <property type="evidence" value="ECO:0007669"/>
    <property type="project" value="InterPro"/>
</dbReference>
<dbReference type="GO" id="GO:0006488">
    <property type="term" value="P:dolichol-linked oligosaccharide biosynthetic process"/>
    <property type="evidence" value="ECO:0007669"/>
    <property type="project" value="TreeGrafter"/>
</dbReference>
<name>A0A2M8EMJ8_UNCKA</name>
<comment type="caution">
    <text evidence="5">The sequence shown here is derived from an EMBL/GenBank/DDBJ whole genome shotgun (WGS) entry which is preliminary data.</text>
</comment>
<evidence type="ECO:0000256" key="2">
    <source>
        <dbReference type="ARBA" id="ARBA00022676"/>
    </source>
</evidence>
<feature type="domain" description="Glycosyltransferase 2-like" evidence="4">
    <location>
        <begin position="7"/>
        <end position="174"/>
    </location>
</feature>
<organism evidence="5 6">
    <name type="scientific">candidate division WWE3 bacterium CG_4_9_14_0_2_um_filter_35_11</name>
    <dbReference type="NCBI Taxonomy" id="1975077"/>
    <lineage>
        <taxon>Bacteria</taxon>
        <taxon>Katanobacteria</taxon>
    </lineage>
</organism>
<dbReference type="InterPro" id="IPR001173">
    <property type="entry name" value="Glyco_trans_2-like"/>
</dbReference>
<evidence type="ECO:0000313" key="6">
    <source>
        <dbReference type="Proteomes" id="UP000229756"/>
    </source>
</evidence>
<dbReference type="EMBL" id="PFSJ01000007">
    <property type="protein sequence ID" value="PJC23907.1"/>
    <property type="molecule type" value="Genomic_DNA"/>
</dbReference>
<keyword evidence="2" id="KW-0328">Glycosyltransferase</keyword>
<dbReference type="Gene3D" id="3.90.550.10">
    <property type="entry name" value="Spore Coat Polysaccharide Biosynthesis Protein SpsA, Chain A"/>
    <property type="match status" value="1"/>
</dbReference>
<accession>A0A2M8EMJ8</accession>
<gene>
    <name evidence="5" type="ORF">CO058_01055</name>
</gene>
<dbReference type="Pfam" id="PF00535">
    <property type="entry name" value="Glycos_transf_2"/>
    <property type="match status" value="1"/>
</dbReference>
<evidence type="ECO:0000313" key="5">
    <source>
        <dbReference type="EMBL" id="PJC23907.1"/>
    </source>
</evidence>
<dbReference type="InterPro" id="IPR039528">
    <property type="entry name" value="DPM1-like"/>
</dbReference>
<evidence type="ECO:0000259" key="4">
    <source>
        <dbReference type="Pfam" id="PF00535"/>
    </source>
</evidence>
<dbReference type="PANTHER" id="PTHR43398">
    <property type="entry name" value="DOLICHOL-PHOSPHATE MANNOSYLTRANSFERASE SUBUNIT 1"/>
    <property type="match status" value="1"/>
</dbReference>
<reference evidence="6" key="1">
    <citation type="submission" date="2017-09" db="EMBL/GenBank/DDBJ databases">
        <title>Depth-based differentiation of microbial function through sediment-hosted aquifers and enrichment of novel symbionts in the deep terrestrial subsurface.</title>
        <authorList>
            <person name="Probst A.J."/>
            <person name="Ladd B."/>
            <person name="Jarett J.K."/>
            <person name="Geller-Mcgrath D.E."/>
            <person name="Sieber C.M.K."/>
            <person name="Emerson J.B."/>
            <person name="Anantharaman K."/>
            <person name="Thomas B.C."/>
            <person name="Malmstrom R."/>
            <person name="Stieglmeier M."/>
            <person name="Klingl A."/>
            <person name="Woyke T."/>
            <person name="Ryan C.M."/>
            <person name="Banfield J.F."/>
        </authorList>
    </citation>
    <scope>NUCLEOTIDE SEQUENCE [LARGE SCALE GENOMIC DNA]</scope>
</reference>
<protein>
    <recommendedName>
        <fullName evidence="4">Glycosyltransferase 2-like domain-containing protein</fullName>
    </recommendedName>
</protein>
<dbReference type="GO" id="GO:0006506">
    <property type="term" value="P:GPI anchor biosynthetic process"/>
    <property type="evidence" value="ECO:0007669"/>
    <property type="project" value="TreeGrafter"/>
</dbReference>
<dbReference type="InterPro" id="IPR029044">
    <property type="entry name" value="Nucleotide-diphossugar_trans"/>
</dbReference>
<sequence length="290" mass="33341">MEISLLSVIVPIYKQEKTIKEDLLSIHSTLSKTPYKFEIIGVVDGTTLDNSLSEAKKVKKDNVKIFGYKNNKGKGQAVRFGMQKASGDVISFIDSGMDIAPAGIVMLLEHMKWYNADIIIGSKLHPASKVKNYPAKRRFLTYCYYMMVKTLFGLKVRDTQTGLKAYKRKVLEKVLDLLVVKTFAFDIELLAVANKLGFKKIYDAPVIVNWEPTNTSLGKVFRSGIIRDFMMDTLAVWYRMNILKYYYNGRHRVKIFDKDLGMNVNTGAMYEKKRQYLIDFVNKILHHARH</sequence>
<dbReference type="SUPFAM" id="SSF53448">
    <property type="entry name" value="Nucleotide-diphospho-sugar transferases"/>
    <property type="match status" value="1"/>
</dbReference>
<dbReference type="AlphaFoldDB" id="A0A2M8EMJ8"/>
<dbReference type="Proteomes" id="UP000229756">
    <property type="component" value="Unassembled WGS sequence"/>
</dbReference>
<dbReference type="GO" id="GO:0016020">
    <property type="term" value="C:membrane"/>
    <property type="evidence" value="ECO:0007669"/>
    <property type="project" value="GOC"/>
</dbReference>
<dbReference type="PANTHER" id="PTHR43398:SF1">
    <property type="entry name" value="DOLICHOL-PHOSPHATE MANNOSYLTRANSFERASE SUBUNIT 1"/>
    <property type="match status" value="1"/>
</dbReference>
<comment type="similarity">
    <text evidence="1">Belongs to the glycosyltransferase 2 family.</text>
</comment>
<keyword evidence="3" id="KW-0808">Transferase</keyword>
<dbReference type="GO" id="GO:0035269">
    <property type="term" value="P:protein O-linked glycosylation via mannose"/>
    <property type="evidence" value="ECO:0007669"/>
    <property type="project" value="TreeGrafter"/>
</dbReference>